<dbReference type="AlphaFoldDB" id="A0A4V2ZX76"/>
<evidence type="ECO:0000256" key="3">
    <source>
        <dbReference type="ARBA" id="ARBA00022452"/>
    </source>
</evidence>
<dbReference type="PROSITE" id="PS52016">
    <property type="entry name" value="TONB_DEPENDENT_REC_3"/>
    <property type="match status" value="1"/>
</dbReference>
<comment type="subcellular location">
    <subcellularLocation>
        <location evidence="1 11">Cell outer membrane</location>
        <topology evidence="1 11">Multi-pass membrane protein</topology>
    </subcellularLocation>
</comment>
<keyword evidence="10 11" id="KW-0998">Cell outer membrane</keyword>
<keyword evidence="6" id="KW-0408">Iron</keyword>
<evidence type="ECO:0000256" key="8">
    <source>
        <dbReference type="ARBA" id="ARBA00023077"/>
    </source>
</evidence>
<reference evidence="16 17" key="1">
    <citation type="submission" date="2019-03" db="EMBL/GenBank/DDBJ databases">
        <title>Seongchinamella monodicae gen. nov., sp. nov., a novel member of the Gammaproteobacteria isolated from a tidal mudflat of beach.</title>
        <authorList>
            <person name="Yang H.G."/>
            <person name="Kang J.W."/>
            <person name="Lee S.D."/>
        </authorList>
    </citation>
    <scope>NUCLEOTIDE SEQUENCE [LARGE SCALE GENOMIC DNA]</scope>
    <source>
        <strain evidence="16 17">GH4-78</strain>
    </source>
</reference>
<keyword evidence="8 12" id="KW-0798">TonB box</keyword>
<dbReference type="InterPro" id="IPR039426">
    <property type="entry name" value="TonB-dep_rcpt-like"/>
</dbReference>
<dbReference type="PANTHER" id="PTHR32552">
    <property type="entry name" value="FERRICHROME IRON RECEPTOR-RELATED"/>
    <property type="match status" value="1"/>
</dbReference>
<dbReference type="InterPro" id="IPR036942">
    <property type="entry name" value="Beta-barrel_TonB_sf"/>
</dbReference>
<evidence type="ECO:0000256" key="6">
    <source>
        <dbReference type="ARBA" id="ARBA00023004"/>
    </source>
</evidence>
<evidence type="ECO:0000256" key="4">
    <source>
        <dbReference type="ARBA" id="ARBA00022496"/>
    </source>
</evidence>
<keyword evidence="2 11" id="KW-0813">Transport</keyword>
<name>A0A4V2ZX76_9GAMM</name>
<comment type="similarity">
    <text evidence="11 12">Belongs to the TonB-dependent receptor family.</text>
</comment>
<dbReference type="EMBL" id="SMSE01000002">
    <property type="protein sequence ID" value="TDG13474.1"/>
    <property type="molecule type" value="Genomic_DNA"/>
</dbReference>
<dbReference type="Proteomes" id="UP000295554">
    <property type="component" value="Unassembled WGS sequence"/>
</dbReference>
<keyword evidence="9 11" id="KW-0472">Membrane</keyword>
<dbReference type="SUPFAM" id="SSF56935">
    <property type="entry name" value="Porins"/>
    <property type="match status" value="1"/>
</dbReference>
<keyword evidence="3 11" id="KW-1134">Transmembrane beta strand</keyword>
<proteinExistence type="inferred from homology"/>
<sequence length="717" mass="79644">METTMNSYSRPSIFLALALAASVTQAADELEEVIVTADFRASELMNSAASVSVLGELQIQERGARHLEDILSAAPNVSWSTGASRSRFVQIRGVGDLEQYAEPKYYPSVGVMVDELELGSAANAGMLFDISQVEVLRGPQGTRFGASAHAGMIKINSNAPTDEFEALLSGGVGNYGAYNYGAVISGPLGDSVTGRIALQQNQGDGYIENEHLGEDDTAGYDELTGRARLRWQPDDGSRYELALFSFDAENGYDAYSLDNERKTWSDQPGADEQDTLAVSARGEWQLGVSTTLQAVVSDLDADLLYSYDADWISAEVCQINTCSFGHDTAREIFDRRRDQSTLDVRLLGGAEAMAAGEWRYALGFYGNQSREKLNYAYPSAWYGLYESASRYETDRYAIYGELEYAFSNRLSLTGGLRLERFEDDYRDSNGVGHDNSEDLYNGELSLQYDFSDNSFGYATLALASKPGGVNVAASSQYGFMSPAFQGFMQGKLRFDDERLLNREIGFKSRQLDGRLELRAALFYATRENAQLENWMWDDSAGLWIGYLDSNSDTDSYGLELETTFVASEAIELVANIGWLDTEVDTVTTFDLDRWDFVSKKDREQTKSPGYQYNAGMRTALPAGFSGVLELEGRDESYFGYYHDGQLEAYNLLNASLSWSNASLTLNLWGRNLTDEEYATHGLYFGADPRDDFGAWSNQTYYQFGAPRTYGLDISWRL</sequence>
<accession>A0A4V2ZX76</accession>
<dbReference type="OrthoDB" id="7051185at2"/>
<keyword evidence="13" id="KW-0732">Signal</keyword>
<keyword evidence="5 11" id="KW-0812">Transmembrane</keyword>
<evidence type="ECO:0000256" key="1">
    <source>
        <dbReference type="ARBA" id="ARBA00004571"/>
    </source>
</evidence>
<evidence type="ECO:0000256" key="10">
    <source>
        <dbReference type="ARBA" id="ARBA00023237"/>
    </source>
</evidence>
<organism evidence="16 17">
    <name type="scientific">Seongchinamella unica</name>
    <dbReference type="NCBI Taxonomy" id="2547392"/>
    <lineage>
        <taxon>Bacteria</taxon>
        <taxon>Pseudomonadati</taxon>
        <taxon>Pseudomonadota</taxon>
        <taxon>Gammaproteobacteria</taxon>
        <taxon>Cellvibrionales</taxon>
        <taxon>Halieaceae</taxon>
        <taxon>Seongchinamella</taxon>
    </lineage>
</organism>
<evidence type="ECO:0000256" key="5">
    <source>
        <dbReference type="ARBA" id="ARBA00022692"/>
    </source>
</evidence>
<evidence type="ECO:0000256" key="12">
    <source>
        <dbReference type="RuleBase" id="RU003357"/>
    </source>
</evidence>
<feature type="signal peptide" evidence="13">
    <location>
        <begin position="1"/>
        <end position="26"/>
    </location>
</feature>
<evidence type="ECO:0000256" key="7">
    <source>
        <dbReference type="ARBA" id="ARBA00023065"/>
    </source>
</evidence>
<dbReference type="GO" id="GO:0006826">
    <property type="term" value="P:iron ion transport"/>
    <property type="evidence" value="ECO:0007669"/>
    <property type="project" value="UniProtKB-KW"/>
</dbReference>
<feature type="domain" description="TonB-dependent receptor-like beta-barrel" evidence="14">
    <location>
        <begin position="218"/>
        <end position="672"/>
    </location>
</feature>
<dbReference type="Gene3D" id="2.40.170.20">
    <property type="entry name" value="TonB-dependent receptor, beta-barrel domain"/>
    <property type="match status" value="1"/>
</dbReference>
<dbReference type="InterPro" id="IPR012910">
    <property type="entry name" value="Plug_dom"/>
</dbReference>
<evidence type="ECO:0000256" key="13">
    <source>
        <dbReference type="SAM" id="SignalP"/>
    </source>
</evidence>
<feature type="chain" id="PRO_5020722025" description="TonB-dependent receptor" evidence="13">
    <location>
        <begin position="27"/>
        <end position="717"/>
    </location>
</feature>
<evidence type="ECO:0000256" key="9">
    <source>
        <dbReference type="ARBA" id="ARBA00023136"/>
    </source>
</evidence>
<evidence type="ECO:0000313" key="16">
    <source>
        <dbReference type="EMBL" id="TDG13474.1"/>
    </source>
</evidence>
<evidence type="ECO:0000256" key="11">
    <source>
        <dbReference type="PROSITE-ProRule" id="PRU01360"/>
    </source>
</evidence>
<comment type="caution">
    <text evidence="16">The sequence shown here is derived from an EMBL/GenBank/DDBJ whole genome shotgun (WGS) entry which is preliminary data.</text>
</comment>
<evidence type="ECO:0000259" key="14">
    <source>
        <dbReference type="Pfam" id="PF00593"/>
    </source>
</evidence>
<evidence type="ECO:0000259" key="15">
    <source>
        <dbReference type="Pfam" id="PF07715"/>
    </source>
</evidence>
<dbReference type="Pfam" id="PF00593">
    <property type="entry name" value="TonB_dep_Rec_b-barrel"/>
    <property type="match status" value="1"/>
</dbReference>
<dbReference type="InterPro" id="IPR000531">
    <property type="entry name" value="Beta-barrel_TonB"/>
</dbReference>
<gene>
    <name evidence="16" type="ORF">E2F43_08010</name>
</gene>
<feature type="domain" description="TonB-dependent receptor plug" evidence="15">
    <location>
        <begin position="44"/>
        <end position="151"/>
    </location>
</feature>
<keyword evidence="4" id="KW-0410">Iron transport</keyword>
<evidence type="ECO:0000256" key="2">
    <source>
        <dbReference type="ARBA" id="ARBA00022448"/>
    </source>
</evidence>
<keyword evidence="7" id="KW-0406">Ion transport</keyword>
<protein>
    <recommendedName>
        <fullName evidence="18">TonB-dependent receptor</fullName>
    </recommendedName>
</protein>
<keyword evidence="17" id="KW-1185">Reference proteome</keyword>
<evidence type="ECO:0008006" key="18">
    <source>
        <dbReference type="Google" id="ProtNLM"/>
    </source>
</evidence>
<evidence type="ECO:0000313" key="17">
    <source>
        <dbReference type="Proteomes" id="UP000295554"/>
    </source>
</evidence>
<dbReference type="Pfam" id="PF07715">
    <property type="entry name" value="Plug"/>
    <property type="match status" value="1"/>
</dbReference>
<dbReference type="GO" id="GO:0009279">
    <property type="term" value="C:cell outer membrane"/>
    <property type="evidence" value="ECO:0007669"/>
    <property type="project" value="UniProtKB-SubCell"/>
</dbReference>
<dbReference type="PANTHER" id="PTHR32552:SF81">
    <property type="entry name" value="TONB-DEPENDENT OUTER MEMBRANE RECEPTOR"/>
    <property type="match status" value="1"/>
</dbReference>